<protein>
    <recommendedName>
        <fullName evidence="2">Apple domain-containing protein</fullName>
    </recommendedName>
</protein>
<gene>
    <name evidence="3" type="ORF">PG996_006744</name>
</gene>
<comment type="caution">
    <text evidence="3">The sequence shown here is derived from an EMBL/GenBank/DDBJ whole genome shotgun (WGS) entry which is preliminary data.</text>
</comment>
<feature type="domain" description="Apple" evidence="2">
    <location>
        <begin position="67"/>
        <end position="115"/>
    </location>
</feature>
<organism evidence="3 4">
    <name type="scientific">Apiospora saccharicola</name>
    <dbReference type="NCBI Taxonomy" id="335842"/>
    <lineage>
        <taxon>Eukaryota</taxon>
        <taxon>Fungi</taxon>
        <taxon>Dikarya</taxon>
        <taxon>Ascomycota</taxon>
        <taxon>Pezizomycotina</taxon>
        <taxon>Sordariomycetes</taxon>
        <taxon>Xylariomycetidae</taxon>
        <taxon>Amphisphaeriales</taxon>
        <taxon>Apiosporaceae</taxon>
        <taxon>Apiospora</taxon>
    </lineage>
</organism>
<evidence type="ECO:0000313" key="3">
    <source>
        <dbReference type="EMBL" id="KAK8067632.1"/>
    </source>
</evidence>
<evidence type="ECO:0000259" key="2">
    <source>
        <dbReference type="Pfam" id="PF00024"/>
    </source>
</evidence>
<evidence type="ECO:0000313" key="4">
    <source>
        <dbReference type="Proteomes" id="UP001446871"/>
    </source>
</evidence>
<reference evidence="3 4" key="1">
    <citation type="submission" date="2023-01" db="EMBL/GenBank/DDBJ databases">
        <title>Analysis of 21 Apiospora genomes using comparative genomics revels a genus with tremendous synthesis potential of carbohydrate active enzymes and secondary metabolites.</title>
        <authorList>
            <person name="Sorensen T."/>
        </authorList>
    </citation>
    <scope>NUCLEOTIDE SEQUENCE [LARGE SCALE GENOMIC DNA]</scope>
    <source>
        <strain evidence="3 4">CBS 83171</strain>
    </source>
</reference>
<accession>A0ABR1V8X5</accession>
<dbReference type="EMBL" id="JAQQWM010000004">
    <property type="protein sequence ID" value="KAK8067632.1"/>
    <property type="molecule type" value="Genomic_DNA"/>
</dbReference>
<dbReference type="Pfam" id="PF00024">
    <property type="entry name" value="PAN_1"/>
    <property type="match status" value="1"/>
</dbReference>
<feature type="region of interest" description="Disordered" evidence="1">
    <location>
        <begin position="1"/>
        <end position="24"/>
    </location>
</feature>
<feature type="compositionally biased region" description="Low complexity" evidence="1">
    <location>
        <begin position="1"/>
        <end position="22"/>
    </location>
</feature>
<dbReference type="InterPro" id="IPR003609">
    <property type="entry name" value="Pan_app"/>
</dbReference>
<dbReference type="Proteomes" id="UP001446871">
    <property type="component" value="Unassembled WGS sequence"/>
</dbReference>
<name>A0ABR1V8X5_9PEZI</name>
<evidence type="ECO:0000256" key="1">
    <source>
        <dbReference type="SAM" id="MobiDB-lite"/>
    </source>
</evidence>
<keyword evidence="4" id="KW-1185">Reference proteome</keyword>
<sequence length="128" mass="13881">MSVTPSASSTTPSPAPSSSSPSLAQLSVKLDCPRIDGTTEKYDKKWTFEYKCGKDITGSEYDIVYLASYLLEDCVRACTSYNKNRNSNECTAVEFNADRKACAVKNATSGTPINPANPTRQVLAVLQQ</sequence>
<proteinExistence type="predicted"/>